<proteinExistence type="inferred from homology"/>
<comment type="cofactor">
    <cofactor evidence="1">
        <name>heme</name>
        <dbReference type="ChEBI" id="CHEBI:30413"/>
    </cofactor>
</comment>
<dbReference type="Pfam" id="PF00067">
    <property type="entry name" value="p450"/>
    <property type="match status" value="1"/>
</dbReference>
<comment type="caution">
    <text evidence="14">The sequence shown here is derived from an EMBL/GenBank/DDBJ whole genome shotgun (WGS) entry which is preliminary data.</text>
</comment>
<keyword evidence="7" id="KW-1133">Transmembrane helix</keyword>
<evidence type="ECO:0000256" key="9">
    <source>
        <dbReference type="ARBA" id="ARBA00023004"/>
    </source>
</evidence>
<protein>
    <submittedName>
        <fullName evidence="14">Uncharacterized protein</fullName>
    </submittedName>
</protein>
<dbReference type="GO" id="GO:0016705">
    <property type="term" value="F:oxidoreductase activity, acting on paired donors, with incorporation or reduction of molecular oxygen"/>
    <property type="evidence" value="ECO:0007669"/>
    <property type="project" value="InterPro"/>
</dbReference>
<reference evidence="14" key="1">
    <citation type="submission" date="2019-09" db="EMBL/GenBank/DDBJ databases">
        <title>Draft genome information of white flower Hibiscus syriacus.</title>
        <authorList>
            <person name="Kim Y.-M."/>
        </authorList>
    </citation>
    <scope>NUCLEOTIDE SEQUENCE [LARGE SCALE GENOMIC DNA]</scope>
    <source>
        <strain evidence="14">YM2019G1</strain>
    </source>
</reference>
<dbReference type="AlphaFoldDB" id="A0A6A2WWX7"/>
<dbReference type="GO" id="GO:0005506">
    <property type="term" value="F:iron ion binding"/>
    <property type="evidence" value="ECO:0007669"/>
    <property type="project" value="InterPro"/>
</dbReference>
<evidence type="ECO:0000256" key="7">
    <source>
        <dbReference type="ARBA" id="ARBA00022989"/>
    </source>
</evidence>
<dbReference type="Proteomes" id="UP000436088">
    <property type="component" value="Unassembled WGS sequence"/>
</dbReference>
<dbReference type="InterPro" id="IPR036396">
    <property type="entry name" value="Cyt_P450_sf"/>
</dbReference>
<keyword evidence="9 12" id="KW-0408">Iron</keyword>
<evidence type="ECO:0000256" key="4">
    <source>
        <dbReference type="ARBA" id="ARBA00022617"/>
    </source>
</evidence>
<name>A0A6A2WWX7_HIBSY</name>
<keyword evidence="6 12" id="KW-0479">Metal-binding</keyword>
<evidence type="ECO:0000313" key="14">
    <source>
        <dbReference type="EMBL" id="KAE8665871.1"/>
    </source>
</evidence>
<evidence type="ECO:0000256" key="6">
    <source>
        <dbReference type="ARBA" id="ARBA00022723"/>
    </source>
</evidence>
<dbReference type="PRINTS" id="PR00463">
    <property type="entry name" value="EP450I"/>
</dbReference>
<evidence type="ECO:0000256" key="12">
    <source>
        <dbReference type="RuleBase" id="RU000461"/>
    </source>
</evidence>
<feature type="chain" id="PRO_5025651394" evidence="13">
    <location>
        <begin position="27"/>
        <end position="127"/>
    </location>
</feature>
<evidence type="ECO:0000313" key="15">
    <source>
        <dbReference type="Proteomes" id="UP000436088"/>
    </source>
</evidence>
<keyword evidence="8 12" id="KW-0560">Oxidoreductase</keyword>
<keyword evidence="13" id="KW-0732">Signal</keyword>
<evidence type="ECO:0000256" key="10">
    <source>
        <dbReference type="ARBA" id="ARBA00023033"/>
    </source>
</evidence>
<keyword evidence="5" id="KW-0812">Transmembrane</keyword>
<dbReference type="GO" id="GO:0016020">
    <property type="term" value="C:membrane"/>
    <property type="evidence" value="ECO:0007669"/>
    <property type="project" value="UniProtKB-SubCell"/>
</dbReference>
<gene>
    <name evidence="14" type="ORF">F3Y22_tig00112523pilonHSYRG00036</name>
</gene>
<comment type="similarity">
    <text evidence="3 12">Belongs to the cytochrome P450 family.</text>
</comment>
<sequence length="127" mass="14285">MASSRSLLKSFSKLTLILLALGPSTASWFFFSELVEELLKTHADNNSRIVDVKGHHYQLLPFGTGRRSCVGMSLAMQELSVDLAGMIHCFDWKVTETPSTGGVDMTERLRLVVPRAKDLKCFWVPRR</sequence>
<dbReference type="InterPro" id="IPR017972">
    <property type="entry name" value="Cyt_P450_CS"/>
</dbReference>
<dbReference type="Gene3D" id="1.10.630.10">
    <property type="entry name" value="Cytochrome P450"/>
    <property type="match status" value="1"/>
</dbReference>
<keyword evidence="11" id="KW-0472">Membrane</keyword>
<dbReference type="GO" id="GO:0020037">
    <property type="term" value="F:heme binding"/>
    <property type="evidence" value="ECO:0007669"/>
    <property type="project" value="InterPro"/>
</dbReference>
<keyword evidence="10 12" id="KW-0503">Monooxygenase</keyword>
<evidence type="ECO:0000256" key="1">
    <source>
        <dbReference type="ARBA" id="ARBA00001971"/>
    </source>
</evidence>
<evidence type="ECO:0000256" key="2">
    <source>
        <dbReference type="ARBA" id="ARBA00004167"/>
    </source>
</evidence>
<evidence type="ECO:0000256" key="8">
    <source>
        <dbReference type="ARBA" id="ARBA00023002"/>
    </source>
</evidence>
<accession>A0A6A2WWX7</accession>
<keyword evidence="15" id="KW-1185">Reference proteome</keyword>
<dbReference type="PANTHER" id="PTHR47944">
    <property type="entry name" value="CYTOCHROME P450 98A9"/>
    <property type="match status" value="1"/>
</dbReference>
<evidence type="ECO:0000256" key="5">
    <source>
        <dbReference type="ARBA" id="ARBA00022692"/>
    </source>
</evidence>
<dbReference type="InterPro" id="IPR002401">
    <property type="entry name" value="Cyt_P450_E_grp-I"/>
</dbReference>
<dbReference type="InterPro" id="IPR001128">
    <property type="entry name" value="Cyt_P450"/>
</dbReference>
<dbReference type="PANTHER" id="PTHR47944:SF17">
    <property type="entry name" value="3,9-DIHYDROXYPTEROCARPAN 6A-MONOOXYGENASE"/>
    <property type="match status" value="1"/>
</dbReference>
<keyword evidence="4 12" id="KW-0349">Heme</keyword>
<comment type="subcellular location">
    <subcellularLocation>
        <location evidence="2">Membrane</location>
        <topology evidence="2">Single-pass membrane protein</topology>
    </subcellularLocation>
</comment>
<dbReference type="EMBL" id="VEPZ02001604">
    <property type="protein sequence ID" value="KAE8665871.1"/>
    <property type="molecule type" value="Genomic_DNA"/>
</dbReference>
<dbReference type="PROSITE" id="PS00086">
    <property type="entry name" value="CYTOCHROME_P450"/>
    <property type="match status" value="1"/>
</dbReference>
<dbReference type="GO" id="GO:0004497">
    <property type="term" value="F:monooxygenase activity"/>
    <property type="evidence" value="ECO:0007669"/>
    <property type="project" value="UniProtKB-KW"/>
</dbReference>
<organism evidence="14 15">
    <name type="scientific">Hibiscus syriacus</name>
    <name type="common">Rose of Sharon</name>
    <dbReference type="NCBI Taxonomy" id="106335"/>
    <lineage>
        <taxon>Eukaryota</taxon>
        <taxon>Viridiplantae</taxon>
        <taxon>Streptophyta</taxon>
        <taxon>Embryophyta</taxon>
        <taxon>Tracheophyta</taxon>
        <taxon>Spermatophyta</taxon>
        <taxon>Magnoliopsida</taxon>
        <taxon>eudicotyledons</taxon>
        <taxon>Gunneridae</taxon>
        <taxon>Pentapetalae</taxon>
        <taxon>rosids</taxon>
        <taxon>malvids</taxon>
        <taxon>Malvales</taxon>
        <taxon>Malvaceae</taxon>
        <taxon>Malvoideae</taxon>
        <taxon>Hibiscus</taxon>
    </lineage>
</organism>
<evidence type="ECO:0000256" key="13">
    <source>
        <dbReference type="SAM" id="SignalP"/>
    </source>
</evidence>
<feature type="signal peptide" evidence="13">
    <location>
        <begin position="1"/>
        <end position="26"/>
    </location>
</feature>
<evidence type="ECO:0000256" key="11">
    <source>
        <dbReference type="ARBA" id="ARBA00023136"/>
    </source>
</evidence>
<evidence type="ECO:0000256" key="3">
    <source>
        <dbReference type="ARBA" id="ARBA00010617"/>
    </source>
</evidence>
<dbReference type="SUPFAM" id="SSF48264">
    <property type="entry name" value="Cytochrome P450"/>
    <property type="match status" value="1"/>
</dbReference>